<evidence type="ECO:0000313" key="1">
    <source>
        <dbReference type="EMBL" id="SMQ62466.1"/>
    </source>
</evidence>
<accession>A0ABY1R9A4</accession>
<evidence type="ECO:0000313" key="2">
    <source>
        <dbReference type="Proteomes" id="UP000194464"/>
    </source>
</evidence>
<sequence>MDGLREWTEFSAIAEERTTDEHNYIRGFHIDVSSEASLEWLQGDARMTLQTDWRAATSHVRGEPSVGVFEWVVLDSAFNSPVPFLTHLVEHQKIKHLLVLMFDGAIHFRQHRVKDESFAKRHGRMSELHLPFVELISRRTIHEYAASEPDARAARMPLVYLDQIGAEGLTKWSDRYEAWERFILPTVGVLGRQDVFVEDLVVSLSMSVEAAGHLIGVAEGEVETYGRNRKPSTATHIYRCLRAVDVAWGDHVESILGLARASADVYNSIKHFDRGQLPDHEEMLLISLVLRHLIRLTALNVIDSTGQLILQADGQRELSAIHARFSVIERRVRHDGRWEQLPVRAEKPLPKGFTTW</sequence>
<gene>
    <name evidence="1" type="ORF">SAMN06295909_0741</name>
</gene>
<proteinExistence type="predicted"/>
<reference evidence="1 2" key="1">
    <citation type="submission" date="2017-04" db="EMBL/GenBank/DDBJ databases">
        <authorList>
            <person name="Varghese N."/>
            <person name="Submissions S."/>
        </authorList>
    </citation>
    <scope>NUCLEOTIDE SEQUENCE [LARGE SCALE GENOMIC DNA]</scope>
    <source>
        <strain evidence="1 2">VKM Ac-1784</strain>
    </source>
</reference>
<protein>
    <recommendedName>
        <fullName evidence="3">ApeA N-terminal domain-containing protein</fullName>
    </recommendedName>
</protein>
<comment type="caution">
    <text evidence="1">The sequence shown here is derived from an EMBL/GenBank/DDBJ whole genome shotgun (WGS) entry which is preliminary data.</text>
</comment>
<dbReference type="EMBL" id="FXWJ01000001">
    <property type="protein sequence ID" value="SMQ62466.1"/>
    <property type="molecule type" value="Genomic_DNA"/>
</dbReference>
<keyword evidence="2" id="KW-1185">Reference proteome</keyword>
<organism evidence="1 2">
    <name type="scientific">Plantibacter elymi</name>
    <name type="common">nom. nud.</name>
    <dbReference type="NCBI Taxonomy" id="199708"/>
    <lineage>
        <taxon>Bacteria</taxon>
        <taxon>Bacillati</taxon>
        <taxon>Actinomycetota</taxon>
        <taxon>Actinomycetes</taxon>
        <taxon>Micrococcales</taxon>
        <taxon>Microbacteriaceae</taxon>
        <taxon>Plantibacter</taxon>
    </lineage>
</organism>
<dbReference type="Proteomes" id="UP000194464">
    <property type="component" value="Unassembled WGS sequence"/>
</dbReference>
<evidence type="ECO:0008006" key="3">
    <source>
        <dbReference type="Google" id="ProtNLM"/>
    </source>
</evidence>
<name>A0ABY1R9A4_9MICO</name>